<accession>A0A1A6AGZ1</accession>
<evidence type="ECO:0000313" key="3">
    <source>
        <dbReference type="Proteomes" id="UP000078595"/>
    </source>
</evidence>
<dbReference type="OrthoDB" id="10473211at2759"/>
<evidence type="ECO:0000313" key="1">
    <source>
        <dbReference type="EMBL" id="OBR89278.1"/>
    </source>
</evidence>
<proteinExistence type="predicted"/>
<dbReference type="KEGG" id="kdj:28964802"/>
<keyword evidence="3" id="KW-1185">Reference proteome</keyword>
<sequence>MISKSLLTAYLLAWLFAYNLSGFFRHAGALSIGHNLSALSTDMSLENSSTYEIDYIVKRRTECITQWRSKKTGPCERLDCERLIGNDDTHGICRTGSDGGCESINIGPNAPRFSCQPCICAPIGNPKDKLNGKSKTKKTNRKLGSHVSRMRLDLSGASLTQFATLHNAVSVAFALSSWIMLAPGYGKSSGLYERTESPEPASSVFEKVTTGPGSYRISLLHPVTLEDRVKTREIGETMILNNATAEIDDNGLVSAAALQILAPHPVTVKRADWSSINLEYTSEEGHREIDAYQVELEDLIYDLIAFPTERMSGVCAAIIDDHTYWGTFKIWTGTEQEHLGDCPCSNLAYPGVFGEDCGWRQDSEDTYGDPDYVY</sequence>
<dbReference type="AlphaFoldDB" id="A0A1A6AGZ1"/>
<dbReference type="RefSeq" id="XP_018267120.1">
    <property type="nucleotide sequence ID" value="XM_018404466.1"/>
</dbReference>
<reference evidence="2" key="3">
    <citation type="submission" date="2024-02" db="EMBL/GenBank/DDBJ databases">
        <title>Comparative genomics of Cryptococcus and Kwoniella reveals pathogenesis evolution and contrasting modes of karyotype evolution via chromosome fusion or intercentromeric recombination.</title>
        <authorList>
            <person name="Coelho M.A."/>
            <person name="David-Palma M."/>
            <person name="Shea T."/>
            <person name="Bowers K."/>
            <person name="McGinley-Smith S."/>
            <person name="Mohammad A.W."/>
            <person name="Gnirke A."/>
            <person name="Yurkov A.M."/>
            <person name="Nowrousian M."/>
            <person name="Sun S."/>
            <person name="Cuomo C.A."/>
            <person name="Heitman J."/>
        </authorList>
    </citation>
    <scope>NUCLEOTIDE SEQUENCE</scope>
    <source>
        <strain evidence="2">CBS 10117</strain>
    </source>
</reference>
<gene>
    <name evidence="1" type="ORF">I303_01103</name>
    <name evidence="2" type="ORF">I303_101099</name>
</gene>
<dbReference type="VEuPathDB" id="FungiDB:I303_01103"/>
<protein>
    <submittedName>
        <fullName evidence="1">Uncharacterized protein</fullName>
    </submittedName>
</protein>
<organism evidence="1">
    <name type="scientific">Kwoniella dejecticola CBS 10117</name>
    <dbReference type="NCBI Taxonomy" id="1296121"/>
    <lineage>
        <taxon>Eukaryota</taxon>
        <taxon>Fungi</taxon>
        <taxon>Dikarya</taxon>
        <taxon>Basidiomycota</taxon>
        <taxon>Agaricomycotina</taxon>
        <taxon>Tremellomycetes</taxon>
        <taxon>Tremellales</taxon>
        <taxon>Cryptococcaceae</taxon>
        <taxon>Kwoniella</taxon>
    </lineage>
</organism>
<dbReference type="EMBL" id="CP144530">
    <property type="protein sequence ID" value="WWC58556.1"/>
    <property type="molecule type" value="Genomic_DNA"/>
</dbReference>
<name>A0A1A6AGZ1_9TREE</name>
<reference evidence="1" key="1">
    <citation type="submission" date="2013-07" db="EMBL/GenBank/DDBJ databases">
        <title>The Genome Sequence of Cryptococcus dejecticola CBS10117.</title>
        <authorList>
            <consortium name="The Broad Institute Genome Sequencing Platform"/>
            <person name="Cuomo C."/>
            <person name="Litvintseva A."/>
            <person name="Chen Y."/>
            <person name="Heitman J."/>
            <person name="Sun S."/>
            <person name="Springer D."/>
            <person name="Dromer F."/>
            <person name="Young S.K."/>
            <person name="Zeng Q."/>
            <person name="Gargeya S."/>
            <person name="Fitzgerald M."/>
            <person name="Abouelleil A."/>
            <person name="Alvarado L."/>
            <person name="Berlin A.M."/>
            <person name="Chapman S.B."/>
            <person name="Dewar J."/>
            <person name="Goldberg J."/>
            <person name="Griggs A."/>
            <person name="Gujja S."/>
            <person name="Hansen M."/>
            <person name="Howarth C."/>
            <person name="Imamovic A."/>
            <person name="Larimer J."/>
            <person name="McCowan C."/>
            <person name="Murphy C."/>
            <person name="Pearson M."/>
            <person name="Priest M."/>
            <person name="Roberts A."/>
            <person name="Saif S."/>
            <person name="Shea T."/>
            <person name="Sykes S."/>
            <person name="Wortman J."/>
            <person name="Nusbaum C."/>
            <person name="Birren B."/>
        </authorList>
    </citation>
    <scope>NUCLEOTIDE SEQUENCE [LARGE SCALE GENOMIC DNA]</scope>
    <source>
        <strain evidence="1">CBS 10117</strain>
    </source>
</reference>
<dbReference type="EMBL" id="KI894027">
    <property type="protein sequence ID" value="OBR89278.1"/>
    <property type="molecule type" value="Genomic_DNA"/>
</dbReference>
<evidence type="ECO:0000313" key="2">
    <source>
        <dbReference type="EMBL" id="WWC58556.1"/>
    </source>
</evidence>
<dbReference type="Proteomes" id="UP000078595">
    <property type="component" value="Chromosome 1"/>
</dbReference>
<reference evidence="2" key="2">
    <citation type="submission" date="2013-07" db="EMBL/GenBank/DDBJ databases">
        <authorList>
            <consortium name="The Broad Institute Genome Sequencing Platform"/>
            <person name="Cuomo C."/>
            <person name="Litvintseva A."/>
            <person name="Chen Y."/>
            <person name="Heitman J."/>
            <person name="Sun S."/>
            <person name="Springer D."/>
            <person name="Dromer F."/>
            <person name="Young S.K."/>
            <person name="Zeng Q."/>
            <person name="Gargeya S."/>
            <person name="Fitzgerald M."/>
            <person name="Abouelleil A."/>
            <person name="Alvarado L."/>
            <person name="Berlin A.M."/>
            <person name="Chapman S.B."/>
            <person name="Dewar J."/>
            <person name="Goldberg J."/>
            <person name="Griggs A."/>
            <person name="Gujja S."/>
            <person name="Hansen M."/>
            <person name="Howarth C."/>
            <person name="Imamovic A."/>
            <person name="Larimer J."/>
            <person name="McCowan C."/>
            <person name="Murphy C."/>
            <person name="Pearson M."/>
            <person name="Priest M."/>
            <person name="Roberts A."/>
            <person name="Saif S."/>
            <person name="Shea T."/>
            <person name="Sykes S."/>
            <person name="Wortman J."/>
            <person name="Nusbaum C."/>
            <person name="Birren B."/>
        </authorList>
    </citation>
    <scope>NUCLEOTIDE SEQUENCE</scope>
    <source>
        <strain evidence="2">CBS 10117</strain>
    </source>
</reference>
<dbReference type="GeneID" id="28964802"/>